<dbReference type="InterPro" id="IPR029063">
    <property type="entry name" value="SAM-dependent_MTases_sf"/>
</dbReference>
<keyword evidence="7" id="KW-1185">Reference proteome</keyword>
<dbReference type="NCBIfam" id="TIGR01509">
    <property type="entry name" value="HAD-SF-IA-v3"/>
    <property type="match status" value="1"/>
</dbReference>
<dbReference type="InterPro" id="IPR023198">
    <property type="entry name" value="PGP-like_dom2"/>
</dbReference>
<evidence type="ECO:0000256" key="1">
    <source>
        <dbReference type="ARBA" id="ARBA00001946"/>
    </source>
</evidence>
<accession>A0A7W7R3G9</accession>
<dbReference type="GO" id="GO:0016787">
    <property type="term" value="F:hydrolase activity"/>
    <property type="evidence" value="ECO:0007669"/>
    <property type="project" value="UniProtKB-KW"/>
</dbReference>
<dbReference type="Pfam" id="PF00702">
    <property type="entry name" value="Hydrolase"/>
    <property type="match status" value="1"/>
</dbReference>
<dbReference type="InterPro" id="IPR036412">
    <property type="entry name" value="HAD-like_sf"/>
</dbReference>
<feature type="domain" description="Methyltransferase" evidence="5">
    <location>
        <begin position="272"/>
        <end position="367"/>
    </location>
</feature>
<comment type="similarity">
    <text evidence="2">Belongs to the HAD-like hydrolase superfamily. CbbY/CbbZ/Gph/YieH family.</text>
</comment>
<protein>
    <submittedName>
        <fullName evidence="6">HAD superfamily hydrolase (TIGR01509 family)</fullName>
    </submittedName>
</protein>
<evidence type="ECO:0000256" key="3">
    <source>
        <dbReference type="ARBA" id="ARBA00022723"/>
    </source>
</evidence>
<evidence type="ECO:0000256" key="2">
    <source>
        <dbReference type="ARBA" id="ARBA00006171"/>
    </source>
</evidence>
<sequence>MTENDHRTDELPLELVIFDCDGVLVDSERIAVRVQVALGAELGWPLSESEVIERFIGRSTASIGEQVAERLGARTAAEWQRRFEESHRVAVDEGLTVVDGIEEALAELRLPSCVASSGSPRKMRHTLGRTGLYDYFDGRIFSATEVSRGKPAPDLFEHAAARMGVRPQACVVVEDSCAGVRAARAAGMRVLGYAGGLTSAERLAAAGARVFHDMRELPALLAAWEWADGAGAAGTAGYTVAARALAAQYEEVGFEQVHGRLLHLLPPAPARVLDLGAGTGRDAAALARLGHVVTAVEPTAALRAHGERLHAGSGVRWVDDALPELPELGAAGERYDLIMITAVWMHLAPRERAVAMRTVAGLLAPGGGLLMTVRQGPVPAGRRMFTVPTAEIVAQAGALGLHPVHQDERADLHGRDGVRWAELGFVRRP</sequence>
<dbReference type="InterPro" id="IPR051600">
    <property type="entry name" value="Beta-PGM-like"/>
</dbReference>
<dbReference type="SFLD" id="SFLDG01129">
    <property type="entry name" value="C1.5:_HAD__Beta-PGM__Phosphata"/>
    <property type="match status" value="1"/>
</dbReference>
<evidence type="ECO:0000256" key="4">
    <source>
        <dbReference type="ARBA" id="ARBA00022842"/>
    </source>
</evidence>
<organism evidence="6 7">
    <name type="scientific">Kitasatospora kifunensis</name>
    <name type="common">Streptomyces kifunensis</name>
    <dbReference type="NCBI Taxonomy" id="58351"/>
    <lineage>
        <taxon>Bacteria</taxon>
        <taxon>Bacillati</taxon>
        <taxon>Actinomycetota</taxon>
        <taxon>Actinomycetes</taxon>
        <taxon>Kitasatosporales</taxon>
        <taxon>Streptomycetaceae</taxon>
        <taxon>Kitasatospora</taxon>
    </lineage>
</organism>
<dbReference type="AlphaFoldDB" id="A0A7W7R3G9"/>
<dbReference type="SFLD" id="SFLDS00003">
    <property type="entry name" value="Haloacid_Dehalogenase"/>
    <property type="match status" value="1"/>
</dbReference>
<dbReference type="PANTHER" id="PTHR46193:SF10">
    <property type="entry name" value="6-PHOSPHOGLUCONATE PHOSPHATASE"/>
    <property type="match status" value="1"/>
</dbReference>
<dbReference type="EMBL" id="JACHJV010000001">
    <property type="protein sequence ID" value="MBB4924499.1"/>
    <property type="molecule type" value="Genomic_DNA"/>
</dbReference>
<keyword evidence="3" id="KW-0479">Metal-binding</keyword>
<evidence type="ECO:0000313" key="6">
    <source>
        <dbReference type="EMBL" id="MBB4924499.1"/>
    </source>
</evidence>
<proteinExistence type="inferred from homology"/>
<keyword evidence="6" id="KW-0378">Hydrolase</keyword>
<dbReference type="GO" id="GO:0046872">
    <property type="term" value="F:metal ion binding"/>
    <property type="evidence" value="ECO:0007669"/>
    <property type="project" value="UniProtKB-KW"/>
</dbReference>
<gene>
    <name evidence="6" type="ORF">FHR34_003492</name>
</gene>
<dbReference type="SFLD" id="SFLDG01135">
    <property type="entry name" value="C1.5.6:_HAD__Beta-PGM__Phospha"/>
    <property type="match status" value="1"/>
</dbReference>
<comment type="cofactor">
    <cofactor evidence="1">
        <name>Mg(2+)</name>
        <dbReference type="ChEBI" id="CHEBI:18420"/>
    </cofactor>
</comment>
<dbReference type="Pfam" id="PF13649">
    <property type="entry name" value="Methyltransf_25"/>
    <property type="match status" value="1"/>
</dbReference>
<dbReference type="Gene3D" id="1.10.150.240">
    <property type="entry name" value="Putative phosphatase, domain 2"/>
    <property type="match status" value="1"/>
</dbReference>
<keyword evidence="4" id="KW-0460">Magnesium</keyword>
<dbReference type="NCBIfam" id="TIGR01549">
    <property type="entry name" value="HAD-SF-IA-v1"/>
    <property type="match status" value="1"/>
</dbReference>
<dbReference type="PANTHER" id="PTHR46193">
    <property type="entry name" value="6-PHOSPHOGLUCONATE PHOSPHATASE"/>
    <property type="match status" value="1"/>
</dbReference>
<dbReference type="InterPro" id="IPR023214">
    <property type="entry name" value="HAD_sf"/>
</dbReference>
<dbReference type="GO" id="GO:0008168">
    <property type="term" value="F:methyltransferase activity"/>
    <property type="evidence" value="ECO:0007669"/>
    <property type="project" value="UniProtKB-ARBA"/>
</dbReference>
<name>A0A7W7R3G9_KITKI</name>
<evidence type="ECO:0000313" key="7">
    <source>
        <dbReference type="Proteomes" id="UP000540506"/>
    </source>
</evidence>
<comment type="caution">
    <text evidence="6">The sequence shown here is derived from an EMBL/GenBank/DDBJ whole genome shotgun (WGS) entry which is preliminary data.</text>
</comment>
<dbReference type="Proteomes" id="UP000540506">
    <property type="component" value="Unassembled WGS sequence"/>
</dbReference>
<dbReference type="Gene3D" id="3.40.50.150">
    <property type="entry name" value="Vaccinia Virus protein VP39"/>
    <property type="match status" value="1"/>
</dbReference>
<dbReference type="InterPro" id="IPR041698">
    <property type="entry name" value="Methyltransf_25"/>
</dbReference>
<dbReference type="CDD" id="cd02440">
    <property type="entry name" value="AdoMet_MTases"/>
    <property type="match status" value="1"/>
</dbReference>
<evidence type="ECO:0000259" key="5">
    <source>
        <dbReference type="Pfam" id="PF13649"/>
    </source>
</evidence>
<dbReference type="InterPro" id="IPR006439">
    <property type="entry name" value="HAD-SF_hydro_IA"/>
</dbReference>
<reference evidence="6 7" key="1">
    <citation type="submission" date="2020-08" db="EMBL/GenBank/DDBJ databases">
        <title>Sequencing the genomes of 1000 actinobacteria strains.</title>
        <authorList>
            <person name="Klenk H.-P."/>
        </authorList>
    </citation>
    <scope>NUCLEOTIDE SEQUENCE [LARGE SCALE GENOMIC DNA]</scope>
    <source>
        <strain evidence="6 7">DSM 41654</strain>
    </source>
</reference>
<dbReference type="Gene3D" id="3.40.50.1000">
    <property type="entry name" value="HAD superfamily/HAD-like"/>
    <property type="match status" value="1"/>
</dbReference>
<dbReference type="SUPFAM" id="SSF56784">
    <property type="entry name" value="HAD-like"/>
    <property type="match status" value="1"/>
</dbReference>
<dbReference type="SUPFAM" id="SSF53335">
    <property type="entry name" value="S-adenosyl-L-methionine-dependent methyltransferases"/>
    <property type="match status" value="1"/>
</dbReference>